<comment type="caution">
    <text evidence="2">The sequence shown here is derived from an EMBL/GenBank/DDBJ whole genome shotgun (WGS) entry which is preliminary data.</text>
</comment>
<sequence>MTIGRACAYESRLVLIVRGIVMATYVVLAQFTDQGIRTIKNSPQRAGQVAELAKSFGCEMKEVFWTLGQYDIVTIVEAQDEQNFAAFGFALGSAGNVRTQTLRAFTKSEIGAVIGKLP</sequence>
<keyword evidence="1" id="KW-1133">Transmembrane helix</keyword>
<name>A0ABU1LKK8_9BURK</name>
<reference evidence="2 3" key="1">
    <citation type="submission" date="2023-07" db="EMBL/GenBank/DDBJ databases">
        <title>Sorghum-associated microbial communities from plants grown in Nebraska, USA.</title>
        <authorList>
            <person name="Schachtman D."/>
        </authorList>
    </citation>
    <scope>NUCLEOTIDE SEQUENCE [LARGE SCALE GENOMIC DNA]</scope>
    <source>
        <strain evidence="2 3">DS1316</strain>
    </source>
</reference>
<keyword evidence="3" id="KW-1185">Reference proteome</keyword>
<gene>
    <name evidence="2" type="ORF">J2804_000675</name>
</gene>
<protein>
    <submittedName>
        <fullName evidence="2">Uncharacterized protein with GYD domain</fullName>
    </submittedName>
</protein>
<accession>A0ABU1LKK8</accession>
<organism evidence="2 3">
    <name type="scientific">Paraburkholderia terricola</name>
    <dbReference type="NCBI Taxonomy" id="169427"/>
    <lineage>
        <taxon>Bacteria</taxon>
        <taxon>Pseudomonadati</taxon>
        <taxon>Pseudomonadota</taxon>
        <taxon>Betaproteobacteria</taxon>
        <taxon>Burkholderiales</taxon>
        <taxon>Burkholderiaceae</taxon>
        <taxon>Paraburkholderia</taxon>
    </lineage>
</organism>
<evidence type="ECO:0000313" key="2">
    <source>
        <dbReference type="EMBL" id="MDR6407287.1"/>
    </source>
</evidence>
<dbReference type="InterPro" id="IPR014845">
    <property type="entry name" value="GYD/TTHA1554"/>
</dbReference>
<keyword evidence="1" id="KW-0812">Transmembrane</keyword>
<evidence type="ECO:0000256" key="1">
    <source>
        <dbReference type="SAM" id="Phobius"/>
    </source>
</evidence>
<keyword evidence="1" id="KW-0472">Membrane</keyword>
<proteinExistence type="predicted"/>
<dbReference type="Pfam" id="PF08734">
    <property type="entry name" value="GYD"/>
    <property type="match status" value="1"/>
</dbReference>
<evidence type="ECO:0000313" key="3">
    <source>
        <dbReference type="Proteomes" id="UP001264340"/>
    </source>
</evidence>
<dbReference type="EMBL" id="JAVDRP010000001">
    <property type="protein sequence ID" value="MDR6407287.1"/>
    <property type="molecule type" value="Genomic_DNA"/>
</dbReference>
<dbReference type="Proteomes" id="UP001264340">
    <property type="component" value="Unassembled WGS sequence"/>
</dbReference>
<feature type="transmembrane region" description="Helical" evidence="1">
    <location>
        <begin position="12"/>
        <end position="31"/>
    </location>
</feature>